<dbReference type="InterPro" id="IPR029030">
    <property type="entry name" value="Caspase-like_dom_sf"/>
</dbReference>
<sequence precursor="true">MAVRHFSLVCCWWVVFLPAVFLPATPLSAAEPAAKHALLIGCTDYPRLDDFFQLEGPVNDVALMRQVLIESYGFTAESGRMVTLAASEDAMHQPTRANIQREFESLARRVQAGDEVLILMGGHGSQQPDNDPENPMDAEPDGLDEVFLPCDVGPWDGKAGMIENAIVDDQLRQWLSALVAKQASVCIIMDACHSGSGVRGSDAERSRQVPPGQLVPKALLDSVRESSSEDDASDSLFDGPGDLVAIYAAQPHETTPEKKLPLTADPDARKYYGLLSFTLCDLLSNTNRKLTYNELIQEVQSRYVAMGRRSPTPLIEGSNRDRIVMGKESFPERSRIRLSIQSDDEGTINSGALQGVTKGSIYRITAPLDDAGRSNKDTSGFVQVTEVDMTSATVVPVAYDESPKVSLADVQQRSVCELVFRDLGDRRLGVAVDSFDDSGTAIAESLHQRLTQLASELDSELVEVVTDPQDAQWLIRYNEGEVRLVPGAGIATGDESSVFVSHGVRSDWPELMREDLRRIARATNLLRLTGDNAETDRGGLIGLSIKTFDEENNEIQWQSAGRVLKEGQQIKVRLQHFGRENVDVTLLYVDNAYGITCLYPNPGESNRLRTGDSQSIRLRINAETVGLESLVAIVVKSDGQPVDYSVLEQPSLERASAELSRDVNRGGVGLFETPLGRLCKTSLYGVGASRGVTREAEQNYRVSVMSWKIEP</sequence>
<keyword evidence="1" id="KW-0732">Signal</keyword>
<dbReference type="InterPro" id="IPR050452">
    <property type="entry name" value="Metacaspase"/>
</dbReference>
<dbReference type="PANTHER" id="PTHR48104">
    <property type="entry name" value="METACASPASE-4"/>
    <property type="match status" value="1"/>
</dbReference>
<evidence type="ECO:0000256" key="1">
    <source>
        <dbReference type="SAM" id="SignalP"/>
    </source>
</evidence>
<evidence type="ECO:0000313" key="4">
    <source>
        <dbReference type="Proteomes" id="UP000320176"/>
    </source>
</evidence>
<dbReference type="PANTHER" id="PTHR48104:SF30">
    <property type="entry name" value="METACASPASE-1"/>
    <property type="match status" value="1"/>
</dbReference>
<feature type="signal peptide" evidence="1">
    <location>
        <begin position="1"/>
        <end position="29"/>
    </location>
</feature>
<keyword evidence="4" id="KW-1185">Reference proteome</keyword>
<dbReference type="GO" id="GO:0004197">
    <property type="term" value="F:cysteine-type endopeptidase activity"/>
    <property type="evidence" value="ECO:0007669"/>
    <property type="project" value="InterPro"/>
</dbReference>
<dbReference type="Proteomes" id="UP000320176">
    <property type="component" value="Unassembled WGS sequence"/>
</dbReference>
<organism evidence="3 4">
    <name type="scientific">Stieleria varia</name>
    <dbReference type="NCBI Taxonomy" id="2528005"/>
    <lineage>
        <taxon>Bacteria</taxon>
        <taxon>Pseudomonadati</taxon>
        <taxon>Planctomycetota</taxon>
        <taxon>Planctomycetia</taxon>
        <taxon>Pirellulales</taxon>
        <taxon>Pirellulaceae</taxon>
        <taxon>Stieleria</taxon>
    </lineage>
</organism>
<protein>
    <submittedName>
        <fullName evidence="3">Caspase domain protein</fullName>
    </submittedName>
</protein>
<accession>A0A5C6A3Q7</accession>
<evidence type="ECO:0000313" key="3">
    <source>
        <dbReference type="EMBL" id="TWT93841.1"/>
    </source>
</evidence>
<evidence type="ECO:0000259" key="2">
    <source>
        <dbReference type="Pfam" id="PF00656"/>
    </source>
</evidence>
<dbReference type="EMBL" id="SJPN01000008">
    <property type="protein sequence ID" value="TWT93841.1"/>
    <property type="molecule type" value="Genomic_DNA"/>
</dbReference>
<dbReference type="GO" id="GO:0006508">
    <property type="term" value="P:proteolysis"/>
    <property type="evidence" value="ECO:0007669"/>
    <property type="project" value="InterPro"/>
</dbReference>
<name>A0A5C6A3Q7_9BACT</name>
<dbReference type="AlphaFoldDB" id="A0A5C6A3Q7"/>
<feature type="chain" id="PRO_5022772512" evidence="1">
    <location>
        <begin position="30"/>
        <end position="711"/>
    </location>
</feature>
<dbReference type="Gene3D" id="3.40.50.1460">
    <property type="match status" value="1"/>
</dbReference>
<feature type="domain" description="Peptidase C14 caspase" evidence="2">
    <location>
        <begin position="35"/>
        <end position="304"/>
    </location>
</feature>
<comment type="caution">
    <text evidence="3">The sequence shown here is derived from an EMBL/GenBank/DDBJ whole genome shotgun (WGS) entry which is preliminary data.</text>
</comment>
<dbReference type="SUPFAM" id="SSF52129">
    <property type="entry name" value="Caspase-like"/>
    <property type="match status" value="1"/>
</dbReference>
<dbReference type="InterPro" id="IPR011600">
    <property type="entry name" value="Pept_C14_caspase"/>
</dbReference>
<proteinExistence type="predicted"/>
<reference evidence="3 4" key="1">
    <citation type="submission" date="2019-02" db="EMBL/GenBank/DDBJ databases">
        <title>Deep-cultivation of Planctomycetes and their phenomic and genomic characterization uncovers novel biology.</title>
        <authorList>
            <person name="Wiegand S."/>
            <person name="Jogler M."/>
            <person name="Boedeker C."/>
            <person name="Pinto D."/>
            <person name="Vollmers J."/>
            <person name="Rivas-Marin E."/>
            <person name="Kohn T."/>
            <person name="Peeters S.H."/>
            <person name="Heuer A."/>
            <person name="Rast P."/>
            <person name="Oberbeckmann S."/>
            <person name="Bunk B."/>
            <person name="Jeske O."/>
            <person name="Meyerdierks A."/>
            <person name="Storesund J.E."/>
            <person name="Kallscheuer N."/>
            <person name="Luecker S."/>
            <person name="Lage O.M."/>
            <person name="Pohl T."/>
            <person name="Merkel B.J."/>
            <person name="Hornburger P."/>
            <person name="Mueller R.-W."/>
            <person name="Bruemmer F."/>
            <person name="Labrenz M."/>
            <person name="Spormann A.M."/>
            <person name="Op Den Camp H."/>
            <person name="Overmann J."/>
            <person name="Amann R."/>
            <person name="Jetten M.S.M."/>
            <person name="Mascher T."/>
            <person name="Medema M.H."/>
            <person name="Devos D.P."/>
            <person name="Kaster A.-K."/>
            <person name="Ovreas L."/>
            <person name="Rohde M."/>
            <person name="Galperin M.Y."/>
            <person name="Jogler C."/>
        </authorList>
    </citation>
    <scope>NUCLEOTIDE SEQUENCE [LARGE SCALE GENOMIC DNA]</scope>
    <source>
        <strain evidence="3 4">Pla52n</strain>
    </source>
</reference>
<dbReference type="GO" id="GO:0005737">
    <property type="term" value="C:cytoplasm"/>
    <property type="evidence" value="ECO:0007669"/>
    <property type="project" value="TreeGrafter"/>
</dbReference>
<gene>
    <name evidence="3" type="ORF">Pla52n_56690</name>
</gene>
<dbReference type="RefSeq" id="WP_146522659.1">
    <property type="nucleotide sequence ID" value="NZ_CP151726.1"/>
</dbReference>
<dbReference type="OrthoDB" id="1491023at2"/>
<dbReference type="Pfam" id="PF00656">
    <property type="entry name" value="Peptidase_C14"/>
    <property type="match status" value="1"/>
</dbReference>